<dbReference type="RefSeq" id="WP_341674087.1">
    <property type="nucleotide sequence ID" value="NZ_JBBYHV010000002.1"/>
</dbReference>
<keyword evidence="1" id="KW-0378">Hydrolase</keyword>
<dbReference type="Gene3D" id="3.40.50.1000">
    <property type="entry name" value="HAD superfamily/HAD-like"/>
    <property type="match status" value="2"/>
</dbReference>
<gene>
    <name evidence="1" type="ORF">AAEO60_12745</name>
</gene>
<accession>A0ABU9IGJ4</accession>
<dbReference type="GO" id="GO:0016787">
    <property type="term" value="F:hydrolase activity"/>
    <property type="evidence" value="ECO:0007669"/>
    <property type="project" value="UniProtKB-KW"/>
</dbReference>
<keyword evidence="2" id="KW-1185">Reference proteome</keyword>
<dbReference type="Pfam" id="PF13242">
    <property type="entry name" value="Hydrolase_like"/>
    <property type="match status" value="1"/>
</dbReference>
<dbReference type="PANTHER" id="PTHR19288">
    <property type="entry name" value="4-NITROPHENYLPHOSPHATASE-RELATED"/>
    <property type="match status" value="1"/>
</dbReference>
<dbReference type="NCBIfam" id="TIGR01460">
    <property type="entry name" value="HAD-SF-IIA"/>
    <property type="match status" value="1"/>
</dbReference>
<dbReference type="EMBL" id="JBBYHV010000002">
    <property type="protein sequence ID" value="MEL1251537.1"/>
    <property type="molecule type" value="Genomic_DNA"/>
</dbReference>
<reference evidence="1 2" key="1">
    <citation type="submission" date="2024-04" db="EMBL/GenBank/DDBJ databases">
        <title>Aurantiacibacter sp. DGU6 16S ribosomal RNA gene Genome sequencing and assembly.</title>
        <authorList>
            <person name="Park S."/>
        </authorList>
    </citation>
    <scope>NUCLEOTIDE SEQUENCE [LARGE SCALE GENOMIC DNA]</scope>
    <source>
        <strain evidence="1 2">DGU6</strain>
    </source>
</reference>
<sequence length="279" mass="29190">MSLDPKYRVLFCDLWGCVHNGVAPFPGAVDTLLGWKAEGRTIVFLTNAPRPAHAVVEQLESLDIPADCYDGVVSSGDAALAYLAEREAAEQMVFVGPERDRKVLLEEGLTFGDSGDIVCCGFADDRPNDMAGVAPLLEAGAARGAEMACLNPDLFVIRGGKKELCAGAIAEEYAALGGKVTYFGKPYAPIYDRAMAVASQAAGRTVSKEEVAAIGDNAKTDLRGAIDYGLAFAFISTGVEAVEEGAEAGLARARHLFAGEADADKALLIAAVEDLAALS</sequence>
<dbReference type="InterPro" id="IPR006357">
    <property type="entry name" value="HAD-SF_hydro_IIA"/>
</dbReference>
<organism evidence="1 2">
    <name type="scientific">Aurantiacibacter gilvus</name>
    <dbReference type="NCBI Taxonomy" id="3139141"/>
    <lineage>
        <taxon>Bacteria</taxon>
        <taxon>Pseudomonadati</taxon>
        <taxon>Pseudomonadota</taxon>
        <taxon>Alphaproteobacteria</taxon>
        <taxon>Sphingomonadales</taxon>
        <taxon>Erythrobacteraceae</taxon>
        <taxon>Aurantiacibacter</taxon>
    </lineage>
</organism>
<proteinExistence type="predicted"/>
<dbReference type="InterPro" id="IPR006356">
    <property type="entry name" value="HAD-SF_hydro_IIA_hyp3"/>
</dbReference>
<dbReference type="SUPFAM" id="SSF56784">
    <property type="entry name" value="HAD-like"/>
    <property type="match status" value="1"/>
</dbReference>
<evidence type="ECO:0000313" key="2">
    <source>
        <dbReference type="Proteomes" id="UP001497045"/>
    </source>
</evidence>
<name>A0ABU9IGJ4_9SPHN</name>
<protein>
    <submittedName>
        <fullName evidence="1">TIGR01459 family HAD-type hydrolase</fullName>
    </submittedName>
</protein>
<dbReference type="NCBIfam" id="TIGR01459">
    <property type="entry name" value="HAD-SF-IIA-hyp4"/>
    <property type="match status" value="1"/>
</dbReference>
<dbReference type="PANTHER" id="PTHR19288:SF90">
    <property type="entry name" value="OS08G0542600 PROTEIN"/>
    <property type="match status" value="1"/>
</dbReference>
<dbReference type="InterPro" id="IPR036412">
    <property type="entry name" value="HAD-like_sf"/>
</dbReference>
<dbReference type="Pfam" id="PF13344">
    <property type="entry name" value="Hydrolase_6"/>
    <property type="match status" value="1"/>
</dbReference>
<dbReference type="Proteomes" id="UP001497045">
    <property type="component" value="Unassembled WGS sequence"/>
</dbReference>
<dbReference type="InterPro" id="IPR023214">
    <property type="entry name" value="HAD_sf"/>
</dbReference>
<comment type="caution">
    <text evidence="1">The sequence shown here is derived from an EMBL/GenBank/DDBJ whole genome shotgun (WGS) entry which is preliminary data.</text>
</comment>
<evidence type="ECO:0000313" key="1">
    <source>
        <dbReference type="EMBL" id="MEL1251537.1"/>
    </source>
</evidence>